<dbReference type="GO" id="GO:0009279">
    <property type="term" value="C:cell outer membrane"/>
    <property type="evidence" value="ECO:0007669"/>
    <property type="project" value="UniProtKB-SubCell"/>
</dbReference>
<evidence type="ECO:0000256" key="4">
    <source>
        <dbReference type="ARBA" id="ARBA00022692"/>
    </source>
</evidence>
<dbReference type="GO" id="GO:0015483">
    <property type="term" value="F:long-chain fatty acid transporting porin activity"/>
    <property type="evidence" value="ECO:0007669"/>
    <property type="project" value="TreeGrafter"/>
</dbReference>
<evidence type="ECO:0000256" key="3">
    <source>
        <dbReference type="ARBA" id="ARBA00022452"/>
    </source>
</evidence>
<evidence type="ECO:0000256" key="2">
    <source>
        <dbReference type="ARBA" id="ARBA00008163"/>
    </source>
</evidence>
<comment type="similarity">
    <text evidence="2">Belongs to the OmpP1/FadL family.</text>
</comment>
<comment type="subcellular location">
    <subcellularLocation>
        <location evidence="1">Cell outer membrane</location>
        <topology evidence="1">Multi-pass membrane protein</topology>
    </subcellularLocation>
</comment>
<dbReference type="PANTHER" id="PTHR35093">
    <property type="entry name" value="OUTER MEMBRANE PROTEIN NMB0088-RELATED"/>
    <property type="match status" value="1"/>
</dbReference>
<organism evidence="9 10">
    <name type="scientific">Nonlabens ponticola</name>
    <dbReference type="NCBI Taxonomy" id="2496866"/>
    <lineage>
        <taxon>Bacteria</taxon>
        <taxon>Pseudomonadati</taxon>
        <taxon>Bacteroidota</taxon>
        <taxon>Flavobacteriia</taxon>
        <taxon>Flavobacteriales</taxon>
        <taxon>Flavobacteriaceae</taxon>
        <taxon>Nonlabens</taxon>
    </lineage>
</organism>
<keyword evidence="4" id="KW-0812">Transmembrane</keyword>
<reference evidence="9 10" key="1">
    <citation type="submission" date="2018-12" db="EMBL/GenBank/DDBJ databases">
        <title>Complete genome of Nonlabens sp. MJ115.</title>
        <authorList>
            <person name="Choi H.S."/>
            <person name="Jung J."/>
        </authorList>
    </citation>
    <scope>NUCLEOTIDE SEQUENCE [LARGE SCALE GENOMIC DNA]</scope>
    <source>
        <strain evidence="9 10">MJ115</strain>
    </source>
</reference>
<evidence type="ECO:0000313" key="10">
    <source>
        <dbReference type="Proteomes" id="UP000279600"/>
    </source>
</evidence>
<dbReference type="Gene3D" id="2.40.160.60">
    <property type="entry name" value="Outer membrane protein transport protein (OMPP1/FadL/TodX)"/>
    <property type="match status" value="1"/>
</dbReference>
<keyword evidence="3" id="KW-1134">Transmembrane beta strand</keyword>
<keyword evidence="10" id="KW-1185">Reference proteome</keyword>
<keyword evidence="7" id="KW-0998">Cell outer membrane</keyword>
<dbReference type="AlphaFoldDB" id="A0A3S9MWZ8"/>
<keyword evidence="9" id="KW-0675">Receptor</keyword>
<gene>
    <name evidence="9" type="ORF">EJ995_05510</name>
</gene>
<dbReference type="PANTHER" id="PTHR35093:SF8">
    <property type="entry name" value="OUTER MEMBRANE PROTEIN NMB0088-RELATED"/>
    <property type="match status" value="1"/>
</dbReference>
<dbReference type="RefSeq" id="WP_126446431.1">
    <property type="nucleotide sequence ID" value="NZ_CP034549.1"/>
</dbReference>
<proteinExistence type="inferred from homology"/>
<dbReference type="Pfam" id="PF03349">
    <property type="entry name" value="Toluene_X"/>
    <property type="match status" value="1"/>
</dbReference>
<evidence type="ECO:0000256" key="1">
    <source>
        <dbReference type="ARBA" id="ARBA00004571"/>
    </source>
</evidence>
<dbReference type="InterPro" id="IPR005017">
    <property type="entry name" value="OMPP1/FadL/TodX"/>
</dbReference>
<dbReference type="SUPFAM" id="SSF56935">
    <property type="entry name" value="Porins"/>
    <property type="match status" value="1"/>
</dbReference>
<dbReference type="KEGG" id="noj:EJ995_05510"/>
<evidence type="ECO:0000313" key="9">
    <source>
        <dbReference type="EMBL" id="AZQ43710.1"/>
    </source>
</evidence>
<dbReference type="EMBL" id="CP034549">
    <property type="protein sequence ID" value="AZQ43710.1"/>
    <property type="molecule type" value="Genomic_DNA"/>
</dbReference>
<evidence type="ECO:0000256" key="6">
    <source>
        <dbReference type="ARBA" id="ARBA00023136"/>
    </source>
</evidence>
<protein>
    <submittedName>
        <fullName evidence="9">Hemin receptor</fullName>
    </submittedName>
</protein>
<evidence type="ECO:0000256" key="8">
    <source>
        <dbReference type="SAM" id="SignalP"/>
    </source>
</evidence>
<sequence>MKKILILSALLGGALFSNAQTLNDGLLYGTQDDLFGTARYRGLSGAFGALGGDLTAVGENPAGSVIFNNHFASFSLGYNDQNNDTAYLGQLNNSSEGDLDLNQAGVVFVFKSTDDATLNKFSLGLNYNITRSYDDNVFFSGVNSNSIGDFFVNSANGFELDNFETRDGESIDDLYLFLGENVSFGAQQGFLGFQSFIIDPDDNEADNTEYSSNTGSGSFNQALNILSSGSQGKISVNGAIQLDEKWSLGLNLNSHYINYSRFTNFTEFNNNDDASVTDVEYNNLLTTDGAGFSFQLGFIGEVTESLRIGATYESPTWYNIEESLSQEIFTRSVDEDGAEFFDEVRPNVVNLYAPFDLRTPGQITGSLAYIFGQQGLISVDYSSRDYSSLEFSPESDPLFAGNNAQAEDLLTRANTLRIGGEYRIDRLTLRGGYRTVGSPYENEDIMSDLTGYSLGLGYNLGKTTIDLSYDYSERDYSQAVFNNGIFTTNGQVFNENSNVVLTVGFNF</sequence>
<evidence type="ECO:0000256" key="5">
    <source>
        <dbReference type="ARBA" id="ARBA00022729"/>
    </source>
</evidence>
<dbReference type="OrthoDB" id="9765571at2"/>
<feature type="signal peptide" evidence="8">
    <location>
        <begin position="1"/>
        <end position="19"/>
    </location>
</feature>
<evidence type="ECO:0000256" key="7">
    <source>
        <dbReference type="ARBA" id="ARBA00023237"/>
    </source>
</evidence>
<keyword evidence="5 8" id="KW-0732">Signal</keyword>
<feature type="chain" id="PRO_5019334799" evidence="8">
    <location>
        <begin position="20"/>
        <end position="507"/>
    </location>
</feature>
<dbReference type="Proteomes" id="UP000279600">
    <property type="component" value="Chromosome"/>
</dbReference>
<name>A0A3S9MWZ8_9FLAO</name>
<accession>A0A3S9MWZ8</accession>
<keyword evidence="6" id="KW-0472">Membrane</keyword>